<evidence type="ECO:0000259" key="1">
    <source>
        <dbReference type="Pfam" id="PF11716"/>
    </source>
</evidence>
<name>A0A917QWN2_9ACTN</name>
<dbReference type="Pfam" id="PF11716">
    <property type="entry name" value="MDMPI_N"/>
    <property type="match status" value="1"/>
</dbReference>
<dbReference type="GO" id="GO:0046872">
    <property type="term" value="F:metal ion binding"/>
    <property type="evidence" value="ECO:0007669"/>
    <property type="project" value="InterPro"/>
</dbReference>
<reference evidence="2" key="2">
    <citation type="submission" date="2020-09" db="EMBL/GenBank/DDBJ databases">
        <authorList>
            <person name="Sun Q."/>
            <person name="Ohkuma M."/>
        </authorList>
    </citation>
    <scope>NUCLEOTIDE SEQUENCE</scope>
    <source>
        <strain evidence="2">JCM 13064</strain>
    </source>
</reference>
<dbReference type="NCBIfam" id="TIGR03083">
    <property type="entry name" value="maleylpyruvate isomerase family mycothiol-dependent enzyme"/>
    <property type="match status" value="1"/>
</dbReference>
<dbReference type="InterPro" id="IPR024344">
    <property type="entry name" value="MDMPI_metal-binding"/>
</dbReference>
<keyword evidence="3" id="KW-1185">Reference proteome</keyword>
<dbReference type="AlphaFoldDB" id="A0A917QWN2"/>
<dbReference type="InterPro" id="IPR017517">
    <property type="entry name" value="Maleyloyr_isom"/>
</dbReference>
<dbReference type="InterPro" id="IPR034660">
    <property type="entry name" value="DinB/YfiT-like"/>
</dbReference>
<dbReference type="NCBIfam" id="TIGR03084">
    <property type="entry name" value="TIGR03084 family metal-binding protein"/>
    <property type="match status" value="1"/>
</dbReference>
<dbReference type="EMBL" id="BMNT01000006">
    <property type="protein sequence ID" value="GGK72219.1"/>
    <property type="molecule type" value="Genomic_DNA"/>
</dbReference>
<sequence length="272" mass="28604">MAVSMAELLTDLRAETAELTAMIRTLGPDAWEPPAPAEGWAVRDHIGHLAWFDDAATTAATDPEAFLAALPALTARGDSAVDEIAVAVRSLSPAQVFDWFRTARARSLAAFEGLDARIRLPWYGPGMSAASFVTARLMETWAHGQDVADALGIARAPTARLRHVAAICVRAMPYGFAVRGLAAPVRPVRVELTLPGGVPWTSGPAGAADLVRGPALDFCLLATQRRRLAGTALEVRGETATAWMSPAPSFAGPLCPGRPPVPARAASWPASA</sequence>
<dbReference type="InterPro" id="IPR017518">
    <property type="entry name" value="CHP03084"/>
</dbReference>
<comment type="caution">
    <text evidence="2">The sequence shown here is derived from an EMBL/GenBank/DDBJ whole genome shotgun (WGS) entry which is preliminary data.</text>
</comment>
<reference evidence="2" key="1">
    <citation type="journal article" date="2014" name="Int. J. Syst. Evol. Microbiol.">
        <title>Complete genome sequence of Corynebacterium casei LMG S-19264T (=DSM 44701T), isolated from a smear-ripened cheese.</title>
        <authorList>
            <consortium name="US DOE Joint Genome Institute (JGI-PGF)"/>
            <person name="Walter F."/>
            <person name="Albersmeier A."/>
            <person name="Kalinowski J."/>
            <person name="Ruckert C."/>
        </authorList>
    </citation>
    <scope>NUCLEOTIDE SEQUENCE</scope>
    <source>
        <strain evidence="2">JCM 13064</strain>
    </source>
</reference>
<evidence type="ECO:0000313" key="3">
    <source>
        <dbReference type="Proteomes" id="UP000645217"/>
    </source>
</evidence>
<dbReference type="Gene3D" id="1.20.120.450">
    <property type="entry name" value="dinb family like domain"/>
    <property type="match status" value="1"/>
</dbReference>
<proteinExistence type="predicted"/>
<evidence type="ECO:0000313" key="2">
    <source>
        <dbReference type="EMBL" id="GGK72219.1"/>
    </source>
</evidence>
<dbReference type="RefSeq" id="WP_189162094.1">
    <property type="nucleotide sequence ID" value="NZ_BMNT01000006.1"/>
</dbReference>
<organism evidence="2 3">
    <name type="scientific">Sphaerisporangium melleum</name>
    <dbReference type="NCBI Taxonomy" id="321316"/>
    <lineage>
        <taxon>Bacteria</taxon>
        <taxon>Bacillati</taxon>
        <taxon>Actinomycetota</taxon>
        <taxon>Actinomycetes</taxon>
        <taxon>Streptosporangiales</taxon>
        <taxon>Streptosporangiaceae</taxon>
        <taxon>Sphaerisporangium</taxon>
    </lineage>
</organism>
<dbReference type="Proteomes" id="UP000645217">
    <property type="component" value="Unassembled WGS sequence"/>
</dbReference>
<protein>
    <recommendedName>
        <fullName evidence="1">Mycothiol-dependent maleylpyruvate isomerase metal-binding domain-containing protein</fullName>
    </recommendedName>
</protein>
<dbReference type="SUPFAM" id="SSF109854">
    <property type="entry name" value="DinB/YfiT-like putative metalloenzymes"/>
    <property type="match status" value="1"/>
</dbReference>
<accession>A0A917QWN2</accession>
<feature type="domain" description="Mycothiol-dependent maleylpyruvate isomerase metal-binding" evidence="1">
    <location>
        <begin position="12"/>
        <end position="148"/>
    </location>
</feature>
<gene>
    <name evidence="2" type="ORF">GCM10007964_13770</name>
</gene>